<dbReference type="EMBL" id="JBHSCX010000006">
    <property type="protein sequence ID" value="MFC4362316.1"/>
    <property type="molecule type" value="Genomic_DNA"/>
</dbReference>
<evidence type="ECO:0000313" key="2">
    <source>
        <dbReference type="EMBL" id="MFC4362316.1"/>
    </source>
</evidence>
<sequence length="148" mass="16145">MKNGFMFALLAFFTQVAVAEIQVTEAWAKESIPGTNTSALFATLYNTTRKPTELVKVVVEGVDKAELHTHNEQDGMMQMRRVDAIDIGARATVALAPGGFHVMLFQLKAPLKAGTDLAVEFHFSNGEQVAAVAKVVNPHQAGEHQHHH</sequence>
<dbReference type="PANTHER" id="PTHR36302:SF1">
    <property type="entry name" value="COPPER CHAPERONE PCU(A)C"/>
    <property type="match status" value="1"/>
</dbReference>
<reference evidence="3" key="1">
    <citation type="journal article" date="2019" name="Int. J. Syst. Evol. Microbiol.">
        <title>The Global Catalogue of Microorganisms (GCM) 10K type strain sequencing project: providing services to taxonomists for standard genome sequencing and annotation.</title>
        <authorList>
            <consortium name="The Broad Institute Genomics Platform"/>
            <consortium name="The Broad Institute Genome Sequencing Center for Infectious Disease"/>
            <person name="Wu L."/>
            <person name="Ma J."/>
        </authorList>
    </citation>
    <scope>NUCLEOTIDE SEQUENCE [LARGE SCALE GENOMIC DNA]</scope>
    <source>
        <strain evidence="3">CECT 8570</strain>
    </source>
</reference>
<keyword evidence="3" id="KW-1185">Reference proteome</keyword>
<evidence type="ECO:0000313" key="3">
    <source>
        <dbReference type="Proteomes" id="UP001595840"/>
    </source>
</evidence>
<dbReference type="SUPFAM" id="SSF110087">
    <property type="entry name" value="DR1885-like metal-binding protein"/>
    <property type="match status" value="1"/>
</dbReference>
<keyword evidence="1" id="KW-0732">Signal</keyword>
<protein>
    <submittedName>
        <fullName evidence="2">Copper chaperone PCu(A)C</fullName>
    </submittedName>
</protein>
<name>A0ABV8V344_9GAMM</name>
<dbReference type="Pfam" id="PF04314">
    <property type="entry name" value="PCuAC"/>
    <property type="match status" value="1"/>
</dbReference>
<dbReference type="PANTHER" id="PTHR36302">
    <property type="entry name" value="BLR7088 PROTEIN"/>
    <property type="match status" value="1"/>
</dbReference>
<gene>
    <name evidence="2" type="ORF">ACFOX3_08380</name>
</gene>
<dbReference type="RefSeq" id="WP_290260651.1">
    <property type="nucleotide sequence ID" value="NZ_JAUFQG010000004.1"/>
</dbReference>
<dbReference type="InterPro" id="IPR058248">
    <property type="entry name" value="Lxx211020-like"/>
</dbReference>
<organism evidence="2 3">
    <name type="scientific">Simiduia curdlanivorans</name>
    <dbReference type="NCBI Taxonomy" id="1492769"/>
    <lineage>
        <taxon>Bacteria</taxon>
        <taxon>Pseudomonadati</taxon>
        <taxon>Pseudomonadota</taxon>
        <taxon>Gammaproteobacteria</taxon>
        <taxon>Cellvibrionales</taxon>
        <taxon>Cellvibrionaceae</taxon>
        <taxon>Simiduia</taxon>
    </lineage>
</organism>
<feature type="signal peptide" evidence="1">
    <location>
        <begin position="1"/>
        <end position="19"/>
    </location>
</feature>
<evidence type="ECO:0000256" key="1">
    <source>
        <dbReference type="SAM" id="SignalP"/>
    </source>
</evidence>
<accession>A0ABV8V344</accession>
<dbReference type="InterPro" id="IPR007410">
    <property type="entry name" value="LpqE-like"/>
</dbReference>
<dbReference type="Gene3D" id="2.60.40.1890">
    <property type="entry name" value="PCu(A)C copper chaperone"/>
    <property type="match status" value="1"/>
</dbReference>
<feature type="chain" id="PRO_5046673954" evidence="1">
    <location>
        <begin position="20"/>
        <end position="148"/>
    </location>
</feature>
<comment type="caution">
    <text evidence="2">The sequence shown here is derived from an EMBL/GenBank/DDBJ whole genome shotgun (WGS) entry which is preliminary data.</text>
</comment>
<dbReference type="Proteomes" id="UP001595840">
    <property type="component" value="Unassembled WGS sequence"/>
</dbReference>
<proteinExistence type="predicted"/>
<dbReference type="InterPro" id="IPR036182">
    <property type="entry name" value="PCuAC_sf"/>
</dbReference>